<dbReference type="HOGENOM" id="CLU_049909_1_0_1"/>
<dbReference type="EC" id="3.4.26.1" evidence="10"/>
<gene>
    <name evidence="13" type="ORF">SPOG_00729</name>
</gene>
<dbReference type="GO" id="GO:0004222">
    <property type="term" value="F:metalloendopeptidase activity"/>
    <property type="evidence" value="ECO:0007669"/>
    <property type="project" value="InterPro"/>
</dbReference>
<dbReference type="STRING" id="653667.S9VXK8"/>
<feature type="transmembrane region" description="Helical" evidence="11">
    <location>
        <begin position="77"/>
        <end position="95"/>
    </location>
</feature>
<dbReference type="EMBL" id="KE546992">
    <property type="protein sequence ID" value="EPY50730.1"/>
    <property type="molecule type" value="Genomic_DNA"/>
</dbReference>
<evidence type="ECO:0000256" key="6">
    <source>
        <dbReference type="ARBA" id="ARBA00022824"/>
    </source>
</evidence>
<evidence type="ECO:0000256" key="5">
    <source>
        <dbReference type="ARBA" id="ARBA00022801"/>
    </source>
</evidence>
<feature type="transmembrane region" description="Helical" evidence="11">
    <location>
        <begin position="173"/>
        <end position="194"/>
    </location>
</feature>
<evidence type="ECO:0000313" key="13">
    <source>
        <dbReference type="EMBL" id="EPY50730.1"/>
    </source>
</evidence>
<evidence type="ECO:0000256" key="3">
    <source>
        <dbReference type="ARBA" id="ARBA00022670"/>
    </source>
</evidence>
<protein>
    <recommendedName>
        <fullName evidence="10">intramembrane prenyl-peptidase Rce1</fullName>
        <ecNumber evidence="10">3.4.26.1</ecNumber>
    </recommendedName>
</protein>
<dbReference type="eggNOG" id="KOG4130">
    <property type="taxonomic scope" value="Eukaryota"/>
</dbReference>
<evidence type="ECO:0000313" key="14">
    <source>
        <dbReference type="Proteomes" id="UP000015464"/>
    </source>
</evidence>
<evidence type="ECO:0000256" key="1">
    <source>
        <dbReference type="ARBA" id="ARBA00004477"/>
    </source>
</evidence>
<evidence type="ECO:0000259" key="12">
    <source>
        <dbReference type="Pfam" id="PF02517"/>
    </source>
</evidence>
<dbReference type="GeneID" id="25035061"/>
<dbReference type="OMA" id="HSFCNWC"/>
<feature type="transmembrane region" description="Helical" evidence="11">
    <location>
        <begin position="37"/>
        <end position="57"/>
    </location>
</feature>
<dbReference type="OrthoDB" id="271604at2759"/>
<dbReference type="PANTHER" id="PTHR13046">
    <property type="entry name" value="PROTEASE U48 CAAX PRENYL PROTEASE RCE1"/>
    <property type="match status" value="1"/>
</dbReference>
<feature type="domain" description="CAAX prenyl protease 2/Lysostaphin resistance protein A-like" evidence="12">
    <location>
        <begin position="116"/>
        <end position="219"/>
    </location>
</feature>
<dbReference type="InterPro" id="IPR039731">
    <property type="entry name" value="Rce1"/>
</dbReference>
<comment type="subcellular location">
    <subcellularLocation>
        <location evidence="1">Endoplasmic reticulum membrane</location>
        <topology evidence="1">Multi-pass membrane protein</topology>
    </subcellularLocation>
</comment>
<evidence type="ECO:0000256" key="9">
    <source>
        <dbReference type="ARBA" id="ARBA00047280"/>
    </source>
</evidence>
<dbReference type="Pfam" id="PF02517">
    <property type="entry name" value="Rce1-like"/>
    <property type="match status" value="1"/>
</dbReference>
<accession>S9VXK8</accession>
<evidence type="ECO:0000256" key="10">
    <source>
        <dbReference type="ARBA" id="ARBA00049729"/>
    </source>
</evidence>
<keyword evidence="3 13" id="KW-0645">Protease</keyword>
<feature type="transmembrane region" description="Helical" evidence="11">
    <location>
        <begin position="6"/>
        <end position="25"/>
    </location>
</feature>
<feature type="transmembrane region" description="Helical" evidence="11">
    <location>
        <begin position="236"/>
        <end position="256"/>
    </location>
</feature>
<dbReference type="InterPro" id="IPR003675">
    <property type="entry name" value="Rce1/LyrA-like_dom"/>
</dbReference>
<keyword evidence="5" id="KW-0378">Hydrolase</keyword>
<dbReference type="GO" id="GO:0071586">
    <property type="term" value="P:CAAX-box protein processing"/>
    <property type="evidence" value="ECO:0007669"/>
    <property type="project" value="InterPro"/>
</dbReference>
<dbReference type="Proteomes" id="UP000015464">
    <property type="component" value="Unassembled WGS sequence"/>
</dbReference>
<dbReference type="AlphaFoldDB" id="S9VXK8"/>
<organism evidence="13 14">
    <name type="scientific">Schizosaccharomyces cryophilus (strain OY26 / ATCC MYA-4695 / CBS 11777 / NBRC 106824 / NRRL Y48691)</name>
    <name type="common">Fission yeast</name>
    <dbReference type="NCBI Taxonomy" id="653667"/>
    <lineage>
        <taxon>Eukaryota</taxon>
        <taxon>Fungi</taxon>
        <taxon>Dikarya</taxon>
        <taxon>Ascomycota</taxon>
        <taxon>Taphrinomycotina</taxon>
        <taxon>Schizosaccharomycetes</taxon>
        <taxon>Schizosaccharomycetales</taxon>
        <taxon>Schizosaccharomycetaceae</taxon>
        <taxon>Schizosaccharomyces</taxon>
    </lineage>
</organism>
<dbReference type="PANTHER" id="PTHR13046:SF0">
    <property type="entry name" value="CAAX PRENYL PROTEASE 2"/>
    <property type="match status" value="1"/>
</dbReference>
<keyword evidence="8 11" id="KW-0472">Membrane</keyword>
<name>S9VXK8_SCHCR</name>
<feature type="transmembrane region" description="Helical" evidence="11">
    <location>
        <begin position="206"/>
        <end position="224"/>
    </location>
</feature>
<reference evidence="13 14" key="1">
    <citation type="journal article" date="2011" name="Science">
        <title>Comparative functional genomics of the fission yeasts.</title>
        <authorList>
            <person name="Rhind N."/>
            <person name="Chen Z."/>
            <person name="Yassour M."/>
            <person name="Thompson D.A."/>
            <person name="Haas B.J."/>
            <person name="Habib N."/>
            <person name="Wapinski I."/>
            <person name="Roy S."/>
            <person name="Lin M.F."/>
            <person name="Heiman D.I."/>
            <person name="Young S.K."/>
            <person name="Furuya K."/>
            <person name="Guo Y."/>
            <person name="Pidoux A."/>
            <person name="Chen H.M."/>
            <person name="Robbertse B."/>
            <person name="Goldberg J.M."/>
            <person name="Aoki K."/>
            <person name="Bayne E.H."/>
            <person name="Berlin A.M."/>
            <person name="Desjardins C.A."/>
            <person name="Dobbs E."/>
            <person name="Dukaj L."/>
            <person name="Fan L."/>
            <person name="FitzGerald M.G."/>
            <person name="French C."/>
            <person name="Gujja S."/>
            <person name="Hansen K."/>
            <person name="Keifenheim D."/>
            <person name="Levin J.Z."/>
            <person name="Mosher R.A."/>
            <person name="Mueller C.A."/>
            <person name="Pfiffner J."/>
            <person name="Priest M."/>
            <person name="Russ C."/>
            <person name="Smialowska A."/>
            <person name="Swoboda P."/>
            <person name="Sykes S.M."/>
            <person name="Vaughn M."/>
            <person name="Vengrova S."/>
            <person name="Yoder R."/>
            <person name="Zeng Q."/>
            <person name="Allshire R."/>
            <person name="Baulcombe D."/>
            <person name="Birren B.W."/>
            <person name="Brown W."/>
            <person name="Ekwall K."/>
            <person name="Kellis M."/>
            <person name="Leatherwood J."/>
            <person name="Levin H."/>
            <person name="Margalit H."/>
            <person name="Martienssen R."/>
            <person name="Nieduszynski C.A."/>
            <person name="Spatafora J.W."/>
            <person name="Friedman N."/>
            <person name="Dalgaard J.Z."/>
            <person name="Baumann P."/>
            <person name="Niki H."/>
            <person name="Regev A."/>
            <person name="Nusbaum C."/>
        </authorList>
    </citation>
    <scope>NUCLEOTIDE SEQUENCE [LARGE SCALE GENOMIC DNA]</scope>
    <source>
        <strain evidence="14">OY26 / ATCC MYA-4695 / CBS 11777 / NBRC 106824 / NRRL Y48691</strain>
    </source>
</reference>
<evidence type="ECO:0000256" key="4">
    <source>
        <dbReference type="ARBA" id="ARBA00022692"/>
    </source>
</evidence>
<evidence type="ECO:0000256" key="11">
    <source>
        <dbReference type="SAM" id="Phobius"/>
    </source>
</evidence>
<dbReference type="RefSeq" id="XP_013024360.1">
    <property type="nucleotide sequence ID" value="XM_013168906.1"/>
</dbReference>
<dbReference type="GO" id="GO:0005789">
    <property type="term" value="C:endoplasmic reticulum membrane"/>
    <property type="evidence" value="ECO:0007669"/>
    <property type="project" value="UniProtKB-SubCell"/>
</dbReference>
<keyword evidence="4 11" id="KW-0812">Transmembrane</keyword>
<evidence type="ECO:0000256" key="8">
    <source>
        <dbReference type="ARBA" id="ARBA00023136"/>
    </source>
</evidence>
<sequence length="257" mass="29954">MVHPFLISSCYTLLYIGSLYIFSVGRPKPGLVRNDPNVVLARCTGVVVASFLSYFLTKWLCNTNSLVFLNLKQITKYLFHVGILFLGPLYQTFFVEKMYKVPLKNLLFEIKDPVTWRNLVIGPLSEELMFRCAMVPLFEKLDYSWKEIILLAPLLFGFAHFHHSYELLLNYPGAYVIAMVQFLVQFFYTTIFGWYSTYVFLQTHSLWPTFLIHSFCNFMGLPVFYGKIGTKSQTTIYYILLITGLFLFAITWNLLYS</sequence>
<comment type="catalytic activity">
    <reaction evidence="9">
        <text>Hydrolyzes the peptide bond -P2-(S-farnesyl or geranylgeranyl)C-P1'-P2'-P3'-COOH where P1' and P2' are amino acids with aliphatic sidechains and P3' is any C-terminal residue.</text>
        <dbReference type="EC" id="3.4.26.1"/>
    </reaction>
</comment>
<comment type="similarity">
    <text evidence="2">Belongs to the peptidase U48 family.</text>
</comment>
<evidence type="ECO:0000256" key="7">
    <source>
        <dbReference type="ARBA" id="ARBA00022989"/>
    </source>
</evidence>
<keyword evidence="7 11" id="KW-1133">Transmembrane helix</keyword>
<proteinExistence type="inferred from homology"/>
<keyword evidence="6" id="KW-0256">Endoplasmic reticulum</keyword>
<evidence type="ECO:0000256" key="2">
    <source>
        <dbReference type="ARBA" id="ARBA00006897"/>
    </source>
</evidence>
<keyword evidence="14" id="KW-1185">Reference proteome</keyword>